<feature type="transmembrane region" description="Helical" evidence="1">
    <location>
        <begin position="203"/>
        <end position="225"/>
    </location>
</feature>
<dbReference type="AlphaFoldDB" id="A0A7S1R3E9"/>
<keyword evidence="1" id="KW-1133">Transmembrane helix</keyword>
<feature type="transmembrane region" description="Helical" evidence="1">
    <location>
        <begin position="176"/>
        <end position="197"/>
    </location>
</feature>
<feature type="transmembrane region" description="Helical" evidence="1">
    <location>
        <begin position="122"/>
        <end position="145"/>
    </location>
</feature>
<keyword evidence="1" id="KW-0472">Membrane</keyword>
<dbReference type="EMBL" id="HBGE01055995">
    <property type="protein sequence ID" value="CAD9155245.1"/>
    <property type="molecule type" value="Transcribed_RNA"/>
</dbReference>
<sequence length="263" mass="29300">MRRWVFESLMRGPFIVAPFINIVVKAIIPKAAGCLDRSCGRPLRRSRFAWLGPARGILRFMTLIFTYDGKRVGCLAFVCRGGPFAPLAPDLPEREVAEAALEQFKMKPFEVEEELMEIEMTLLWLVFFMPLLPGGVIVTMVAKLAEVSTDLTKLLFVNRRPVPVDDVAMRREISTYAWCVVVTGLAWTLGLSLVTYNDDLYKWGYGGVSVFLAMVAFMFAGSVAMTRTVKRCTVRSRVRRDVRVCPENPAGSATSAEDPGTCG</sequence>
<name>A0A7S1R3E9_ALECA</name>
<gene>
    <name evidence="2" type="ORF">ACAT0790_LOCUS33787</name>
</gene>
<accession>A0A7S1R3E9</accession>
<evidence type="ECO:0000313" key="2">
    <source>
        <dbReference type="EMBL" id="CAD9155245.1"/>
    </source>
</evidence>
<reference evidence="2" key="1">
    <citation type="submission" date="2021-01" db="EMBL/GenBank/DDBJ databases">
        <authorList>
            <person name="Corre E."/>
            <person name="Pelletier E."/>
            <person name="Niang G."/>
            <person name="Scheremetjew M."/>
            <person name="Finn R."/>
            <person name="Kale V."/>
            <person name="Holt S."/>
            <person name="Cochrane G."/>
            <person name="Meng A."/>
            <person name="Brown T."/>
            <person name="Cohen L."/>
        </authorList>
    </citation>
    <scope>NUCLEOTIDE SEQUENCE</scope>
    <source>
        <strain evidence="2">OF101</strain>
    </source>
</reference>
<protein>
    <submittedName>
        <fullName evidence="2">Uncharacterized protein</fullName>
    </submittedName>
</protein>
<evidence type="ECO:0000256" key="1">
    <source>
        <dbReference type="SAM" id="Phobius"/>
    </source>
</evidence>
<proteinExistence type="predicted"/>
<organism evidence="2">
    <name type="scientific">Alexandrium catenella</name>
    <name type="common">Red tide dinoflagellate</name>
    <name type="synonym">Gonyaulax catenella</name>
    <dbReference type="NCBI Taxonomy" id="2925"/>
    <lineage>
        <taxon>Eukaryota</taxon>
        <taxon>Sar</taxon>
        <taxon>Alveolata</taxon>
        <taxon>Dinophyceae</taxon>
        <taxon>Gonyaulacales</taxon>
        <taxon>Pyrocystaceae</taxon>
        <taxon>Alexandrium</taxon>
    </lineage>
</organism>
<keyword evidence="1" id="KW-0812">Transmembrane</keyword>